<organism evidence="1">
    <name type="scientific">Burkholderia orbicola (strain AU 1054)</name>
    <dbReference type="NCBI Taxonomy" id="331271"/>
    <lineage>
        <taxon>Bacteria</taxon>
        <taxon>Pseudomonadati</taxon>
        <taxon>Pseudomonadota</taxon>
        <taxon>Betaproteobacteria</taxon>
        <taxon>Burkholderiales</taxon>
        <taxon>Burkholderiaceae</taxon>
        <taxon>Burkholderia</taxon>
        <taxon>Burkholderia cepacia complex</taxon>
        <taxon>Burkholderia orbicola</taxon>
    </lineage>
</organism>
<accession>A0A0H2Y2E2</accession>
<protein>
    <submittedName>
        <fullName evidence="1">Uncharacterized protein</fullName>
    </submittedName>
</protein>
<dbReference type="AlphaFoldDB" id="A0A0H2Y2E2"/>
<evidence type="ECO:0000313" key="1">
    <source>
        <dbReference type="EMBL" id="ABF80683.1"/>
    </source>
</evidence>
<dbReference type="HOGENOM" id="CLU_2341322_0_0_4"/>
<sequence>MASAHLPLRDFDATFGFHEKAADDVHPINNGCTIVKPQTGCRHALRSSTRSAARGFRHANAGNPRCRTDDRLFPPPINGHLAMQGTRRSRHRQCRCR</sequence>
<dbReference type="EMBL" id="CP000380">
    <property type="protein sequence ID" value="ABF80683.1"/>
    <property type="molecule type" value="Genomic_DNA"/>
</dbReference>
<reference evidence="1" key="1">
    <citation type="submission" date="2006-05" db="EMBL/GenBank/DDBJ databases">
        <title>Complete sequence of chromosome 3 of Burkholderia cenocepacia AU 1054.</title>
        <authorList>
            <consortium name="US DOE Joint Genome Institute"/>
            <person name="Copeland A."/>
            <person name="Lucas S."/>
            <person name="Lapidus A."/>
            <person name="Barry K."/>
            <person name="Detter J.C."/>
            <person name="Glavina del Rio T."/>
            <person name="Hammon N."/>
            <person name="Israni S."/>
            <person name="Dalin E."/>
            <person name="Tice H."/>
            <person name="Pitluck S."/>
            <person name="Chain P."/>
            <person name="Malfatti S."/>
            <person name="Shin M."/>
            <person name="Vergez L."/>
            <person name="Schmutz J."/>
            <person name="Larimer F."/>
            <person name="Land M."/>
            <person name="Hauser L."/>
            <person name="Kyrpides N."/>
            <person name="Lykidis A."/>
            <person name="LiPuma J.J."/>
            <person name="Konstantinidis K."/>
            <person name="Tiedje J.M."/>
            <person name="Richardson P."/>
        </authorList>
    </citation>
    <scope>NUCLEOTIDE SEQUENCE [LARGE SCALE GENOMIC DNA]</scope>
    <source>
        <strain evidence="1">AU 1054</strain>
    </source>
</reference>
<proteinExistence type="predicted"/>
<name>A0A0H2Y2E2_BURO1</name>
<gene>
    <name evidence="1" type="ordered locus">Bcen_5818</name>
</gene>